<dbReference type="PROSITE" id="PS50850">
    <property type="entry name" value="MFS"/>
    <property type="match status" value="1"/>
</dbReference>
<dbReference type="PANTHER" id="PTHR42718">
    <property type="entry name" value="MAJOR FACILITATOR SUPERFAMILY MULTIDRUG TRANSPORTER MFSC"/>
    <property type="match status" value="1"/>
</dbReference>
<dbReference type="Proteomes" id="UP000680750">
    <property type="component" value="Chromosome"/>
</dbReference>
<feature type="transmembrane region" description="Helical" evidence="8">
    <location>
        <begin position="212"/>
        <end position="231"/>
    </location>
</feature>
<dbReference type="AlphaFoldDB" id="A0A810KX31"/>
<feature type="transmembrane region" description="Helical" evidence="8">
    <location>
        <begin position="243"/>
        <end position="259"/>
    </location>
</feature>
<evidence type="ECO:0000313" key="11">
    <source>
        <dbReference type="Proteomes" id="UP000680750"/>
    </source>
</evidence>
<feature type="transmembrane region" description="Helical" evidence="8">
    <location>
        <begin position="117"/>
        <end position="138"/>
    </location>
</feature>
<organism evidence="10 11">
    <name type="scientific">Actinocatenispora sera</name>
    <dbReference type="NCBI Taxonomy" id="390989"/>
    <lineage>
        <taxon>Bacteria</taxon>
        <taxon>Bacillati</taxon>
        <taxon>Actinomycetota</taxon>
        <taxon>Actinomycetes</taxon>
        <taxon>Micromonosporales</taxon>
        <taxon>Micromonosporaceae</taxon>
        <taxon>Actinocatenispora</taxon>
    </lineage>
</organism>
<keyword evidence="11" id="KW-1185">Reference proteome</keyword>
<evidence type="ECO:0000256" key="3">
    <source>
        <dbReference type="ARBA" id="ARBA00022475"/>
    </source>
</evidence>
<dbReference type="EMBL" id="AP023354">
    <property type="protein sequence ID" value="BCJ27790.1"/>
    <property type="molecule type" value="Genomic_DNA"/>
</dbReference>
<feature type="transmembrane region" description="Helical" evidence="8">
    <location>
        <begin position="346"/>
        <end position="365"/>
    </location>
</feature>
<keyword evidence="2" id="KW-0813">Transport</keyword>
<feature type="transmembrane region" description="Helical" evidence="8">
    <location>
        <begin position="92"/>
        <end position="111"/>
    </location>
</feature>
<feature type="transmembrane region" description="Helical" evidence="8">
    <location>
        <begin position="280"/>
        <end position="301"/>
    </location>
</feature>
<feature type="transmembrane region" description="Helical" evidence="8">
    <location>
        <begin position="179"/>
        <end position="200"/>
    </location>
</feature>
<evidence type="ECO:0000256" key="1">
    <source>
        <dbReference type="ARBA" id="ARBA00004651"/>
    </source>
</evidence>
<accession>A0A810KX31</accession>
<dbReference type="InterPro" id="IPR036259">
    <property type="entry name" value="MFS_trans_sf"/>
</dbReference>
<evidence type="ECO:0000256" key="5">
    <source>
        <dbReference type="ARBA" id="ARBA00022989"/>
    </source>
</evidence>
<dbReference type="RefSeq" id="WP_084131631.1">
    <property type="nucleotide sequence ID" value="NZ_AP023354.1"/>
</dbReference>
<feature type="transmembrane region" description="Helical" evidence="8">
    <location>
        <begin position="24"/>
        <end position="51"/>
    </location>
</feature>
<evidence type="ECO:0000313" key="10">
    <source>
        <dbReference type="EMBL" id="BCJ27790.1"/>
    </source>
</evidence>
<proteinExistence type="predicted"/>
<evidence type="ECO:0000259" key="9">
    <source>
        <dbReference type="PROSITE" id="PS50850"/>
    </source>
</evidence>
<dbReference type="CDD" id="cd17321">
    <property type="entry name" value="MFS_MMR_MDR_like"/>
    <property type="match status" value="1"/>
</dbReference>
<feature type="transmembrane region" description="Helical" evidence="8">
    <location>
        <begin position="321"/>
        <end position="339"/>
    </location>
</feature>
<dbReference type="InterPro" id="IPR011701">
    <property type="entry name" value="MFS"/>
</dbReference>
<evidence type="ECO:0000256" key="7">
    <source>
        <dbReference type="SAM" id="MobiDB-lite"/>
    </source>
</evidence>
<evidence type="ECO:0000256" key="8">
    <source>
        <dbReference type="SAM" id="Phobius"/>
    </source>
</evidence>
<dbReference type="Gene3D" id="1.20.1720.10">
    <property type="entry name" value="Multidrug resistance protein D"/>
    <property type="match status" value="2"/>
</dbReference>
<keyword evidence="4 8" id="KW-0812">Transmembrane</keyword>
<feature type="transmembrane region" description="Helical" evidence="8">
    <location>
        <begin position="490"/>
        <end position="509"/>
    </location>
</feature>
<dbReference type="PANTHER" id="PTHR42718:SF47">
    <property type="entry name" value="METHYL VIOLOGEN RESISTANCE PROTEIN SMVA"/>
    <property type="match status" value="1"/>
</dbReference>
<sequence>MGRHRAAEPDEPVAVEVPGVGSRWVVLALLSASLLIIAMDATILNVALPALVDDLRANSVEQLWIVDGYALALSGLLVTAGAMGDRTGRRRVLLIGYGIFGVASIGAVISTNPAELIASRVGLGIGGAAIMPATLSMLRQVFTDARERTFAFGVWSAVFGAGMALGPLLGGWLLEHFSWHAVFLINVPIAMAAMVLGRWLLPDYHRPVPARWDWAGVVLSILAIVGIANAIKLAGRNGLHDPVVWVSLIVAVVCGYAFLRNSLRRRHPLLDVRLFARRGFTGAVAAIALAMFGLVGLLFLASQWFQYAHGDSPLEAGVHLLPLPLALIAGTLGAPALIARFAPRSVLTLALLVVAVGMAVPWFAARAGDLTYPPVGAFLALTGLGAGAASTIASVLLMASSPAEQAGSAAAVDEVSYELGGAFGVAALGSLAVRLYRAHLPALPAEHAGPAAESVGDAAQISTDLGHPPGTGGPLAGAFSAFGRAFVDTALVSAVVLLLAALVSLVLIPRDLRPGGEDRAARETRTGPPRRPEIDRR</sequence>
<dbReference type="InterPro" id="IPR020846">
    <property type="entry name" value="MFS_dom"/>
</dbReference>
<keyword evidence="3" id="KW-1003">Cell membrane</keyword>
<feature type="region of interest" description="Disordered" evidence="7">
    <location>
        <begin position="515"/>
        <end position="537"/>
    </location>
</feature>
<keyword evidence="5 8" id="KW-1133">Transmembrane helix</keyword>
<feature type="transmembrane region" description="Helical" evidence="8">
    <location>
        <begin position="63"/>
        <end position="80"/>
    </location>
</feature>
<dbReference type="OrthoDB" id="9781469at2"/>
<keyword evidence="6 8" id="KW-0472">Membrane</keyword>
<dbReference type="Pfam" id="PF07690">
    <property type="entry name" value="MFS_1"/>
    <property type="match status" value="1"/>
</dbReference>
<dbReference type="GO" id="GO:0005886">
    <property type="term" value="C:plasma membrane"/>
    <property type="evidence" value="ECO:0007669"/>
    <property type="project" value="UniProtKB-SubCell"/>
</dbReference>
<feature type="transmembrane region" description="Helical" evidence="8">
    <location>
        <begin position="377"/>
        <end position="399"/>
    </location>
</feature>
<evidence type="ECO:0000256" key="2">
    <source>
        <dbReference type="ARBA" id="ARBA00022448"/>
    </source>
</evidence>
<dbReference type="InterPro" id="IPR001958">
    <property type="entry name" value="Tet-R_TetA/multi-R_MdtG-like"/>
</dbReference>
<dbReference type="KEGG" id="aser:Asera_18980"/>
<name>A0A810KX31_9ACTN</name>
<feature type="domain" description="Major facilitator superfamily (MFS) profile" evidence="9">
    <location>
        <begin position="26"/>
        <end position="512"/>
    </location>
</feature>
<dbReference type="SUPFAM" id="SSF103473">
    <property type="entry name" value="MFS general substrate transporter"/>
    <property type="match status" value="1"/>
</dbReference>
<dbReference type="PRINTS" id="PR01035">
    <property type="entry name" value="TCRTETA"/>
</dbReference>
<protein>
    <submittedName>
        <fullName evidence="10">MFS transporter</fullName>
    </submittedName>
</protein>
<evidence type="ECO:0000256" key="4">
    <source>
        <dbReference type="ARBA" id="ARBA00022692"/>
    </source>
</evidence>
<feature type="transmembrane region" description="Helical" evidence="8">
    <location>
        <begin position="150"/>
        <end position="173"/>
    </location>
</feature>
<gene>
    <name evidence="10" type="ORF">Asera_18980</name>
</gene>
<dbReference type="GO" id="GO:0022857">
    <property type="term" value="F:transmembrane transporter activity"/>
    <property type="evidence" value="ECO:0007669"/>
    <property type="project" value="InterPro"/>
</dbReference>
<evidence type="ECO:0000256" key="6">
    <source>
        <dbReference type="ARBA" id="ARBA00023136"/>
    </source>
</evidence>
<reference evidence="10" key="1">
    <citation type="submission" date="2020-08" db="EMBL/GenBank/DDBJ databases">
        <title>Whole genome shotgun sequence of Actinocatenispora sera NBRC 101916.</title>
        <authorList>
            <person name="Komaki H."/>
            <person name="Tamura T."/>
        </authorList>
    </citation>
    <scope>NUCLEOTIDE SEQUENCE</scope>
    <source>
        <strain evidence="10">NBRC 101916</strain>
    </source>
</reference>
<comment type="subcellular location">
    <subcellularLocation>
        <location evidence="1">Cell membrane</location>
        <topology evidence="1">Multi-pass membrane protein</topology>
    </subcellularLocation>
</comment>